<protein>
    <submittedName>
        <fullName evidence="3">Uncharacterized protein</fullName>
    </submittedName>
</protein>
<reference evidence="3 4" key="1">
    <citation type="submission" date="2024-09" db="EMBL/GenBank/DDBJ databases">
        <title>Rethinking Asexuality: The Enigmatic Case of Functional Sexual Genes in Lepraria (Stereocaulaceae).</title>
        <authorList>
            <person name="Doellman M."/>
            <person name="Sun Y."/>
            <person name="Barcenas-Pena A."/>
            <person name="Lumbsch H.T."/>
            <person name="Grewe F."/>
        </authorList>
    </citation>
    <scope>NUCLEOTIDE SEQUENCE [LARGE SCALE GENOMIC DNA]</scope>
    <source>
        <strain evidence="3 4">Mercado 3170</strain>
    </source>
</reference>
<keyword evidence="2" id="KW-0812">Transmembrane</keyword>
<evidence type="ECO:0000256" key="2">
    <source>
        <dbReference type="SAM" id="Phobius"/>
    </source>
</evidence>
<comment type="caution">
    <text evidence="3">The sequence shown here is derived from an EMBL/GenBank/DDBJ whole genome shotgun (WGS) entry which is preliminary data.</text>
</comment>
<feature type="region of interest" description="Disordered" evidence="1">
    <location>
        <begin position="56"/>
        <end position="94"/>
    </location>
</feature>
<keyword evidence="4" id="KW-1185">Reference proteome</keyword>
<keyword evidence="2" id="KW-1133">Transmembrane helix</keyword>
<name>A0ABR3ZZ02_9LECA</name>
<evidence type="ECO:0000313" key="4">
    <source>
        <dbReference type="Proteomes" id="UP001590950"/>
    </source>
</evidence>
<proteinExistence type="predicted"/>
<evidence type="ECO:0000313" key="3">
    <source>
        <dbReference type="EMBL" id="KAL2037759.1"/>
    </source>
</evidence>
<organism evidence="3 4">
    <name type="scientific">Stereocaulon virgatum</name>
    <dbReference type="NCBI Taxonomy" id="373712"/>
    <lineage>
        <taxon>Eukaryota</taxon>
        <taxon>Fungi</taxon>
        <taxon>Dikarya</taxon>
        <taxon>Ascomycota</taxon>
        <taxon>Pezizomycotina</taxon>
        <taxon>Lecanoromycetes</taxon>
        <taxon>OSLEUM clade</taxon>
        <taxon>Lecanoromycetidae</taxon>
        <taxon>Lecanorales</taxon>
        <taxon>Lecanorineae</taxon>
        <taxon>Stereocaulaceae</taxon>
        <taxon>Stereocaulon</taxon>
    </lineage>
</organism>
<dbReference type="EMBL" id="JBEFKJ010000037">
    <property type="protein sequence ID" value="KAL2037759.1"/>
    <property type="molecule type" value="Genomic_DNA"/>
</dbReference>
<gene>
    <name evidence="3" type="ORF">N7G274_009484</name>
</gene>
<sequence length="126" mass="13345">MMSVSITNTVAPLLGGLVYPKGGYFAVSVMTLAVVSVDVVMRLLMVDARQGDAELKPGNGQCRDGLGHGANDSTNDGGHITRAGDPPLGTRGEHEPLIRRNHAEKGRAHQSAYKVLLQSTRILGDL</sequence>
<keyword evidence="2" id="KW-0472">Membrane</keyword>
<evidence type="ECO:0000256" key="1">
    <source>
        <dbReference type="SAM" id="MobiDB-lite"/>
    </source>
</evidence>
<feature type="transmembrane region" description="Helical" evidence="2">
    <location>
        <begin position="22"/>
        <end position="41"/>
    </location>
</feature>
<accession>A0ABR3ZZ02</accession>
<dbReference type="Proteomes" id="UP001590950">
    <property type="component" value="Unassembled WGS sequence"/>
</dbReference>